<dbReference type="HOGENOM" id="CLU_1120777_0_0_1"/>
<sequence length="248" mass="27861">MLESFFPLLNSWKFNKRICHHLHIRLLSMVSTSMDEVQLRMSTVSAPSKAPRDVRSHSTALPAIIAFIRFAQKSIYIASEGRRACIAKSNPSLARSSIKKFMGIGSQQAPSARSHTHTASRIVYTPAAEPRSAEERQEDRYLGIRTREPRLRRAQTARASRILRGLIGKVFVRDASLGQRSGSWQATVLPFPCSRCATSRPEMASPDTRTLHLQCVPVPFLRQRSKGLTQKLRPFVTSTSICLVFKTE</sequence>
<dbReference type="EMBL" id="JMSN01000006">
    <property type="protein sequence ID" value="KDN52773.1"/>
    <property type="molecule type" value="Genomic_DNA"/>
</dbReference>
<dbReference type="RefSeq" id="XP_013245612.1">
    <property type="nucleotide sequence ID" value="XM_013390158.1"/>
</dbReference>
<dbReference type="Proteomes" id="UP000027361">
    <property type="component" value="Unassembled WGS sequence"/>
</dbReference>
<keyword evidence="2" id="KW-1185">Reference proteome</keyword>
<dbReference type="AlphaFoldDB" id="A0A066WJN7"/>
<name>A0A066WJN7_TILAU</name>
<accession>A0A066WJN7</accession>
<dbReference type="GeneID" id="25261606"/>
<organism evidence="1 2">
    <name type="scientific">Tilletiaria anomala (strain ATCC 24038 / CBS 436.72 / UBC 951)</name>
    <dbReference type="NCBI Taxonomy" id="1037660"/>
    <lineage>
        <taxon>Eukaryota</taxon>
        <taxon>Fungi</taxon>
        <taxon>Dikarya</taxon>
        <taxon>Basidiomycota</taxon>
        <taxon>Ustilaginomycotina</taxon>
        <taxon>Exobasidiomycetes</taxon>
        <taxon>Georgefischeriales</taxon>
        <taxon>Tilletiariaceae</taxon>
        <taxon>Tilletiaria</taxon>
    </lineage>
</organism>
<protein>
    <submittedName>
        <fullName evidence="1">Uncharacterized protein</fullName>
    </submittedName>
</protein>
<comment type="caution">
    <text evidence="1">The sequence shown here is derived from an EMBL/GenBank/DDBJ whole genome shotgun (WGS) entry which is preliminary data.</text>
</comment>
<evidence type="ECO:0000313" key="1">
    <source>
        <dbReference type="EMBL" id="KDN52773.1"/>
    </source>
</evidence>
<evidence type="ECO:0000313" key="2">
    <source>
        <dbReference type="Proteomes" id="UP000027361"/>
    </source>
</evidence>
<reference evidence="1 2" key="1">
    <citation type="submission" date="2014-05" db="EMBL/GenBank/DDBJ databases">
        <title>Draft genome sequence of a rare smut relative, Tilletiaria anomala UBC 951.</title>
        <authorList>
            <consortium name="DOE Joint Genome Institute"/>
            <person name="Toome M."/>
            <person name="Kuo A."/>
            <person name="Henrissat B."/>
            <person name="Lipzen A."/>
            <person name="Tritt A."/>
            <person name="Yoshinaga Y."/>
            <person name="Zane M."/>
            <person name="Barry K."/>
            <person name="Grigoriev I.V."/>
            <person name="Spatafora J.W."/>
            <person name="Aimea M.C."/>
        </authorList>
    </citation>
    <scope>NUCLEOTIDE SEQUENCE [LARGE SCALE GENOMIC DNA]</scope>
    <source>
        <strain evidence="1 2">UBC 951</strain>
    </source>
</reference>
<proteinExistence type="predicted"/>
<gene>
    <name evidence="1" type="ORF">K437DRAFT_147876</name>
</gene>
<dbReference type="InParanoid" id="A0A066WJN7"/>